<evidence type="ECO:0000313" key="2">
    <source>
        <dbReference type="EMBL" id="MBB1253753.1"/>
    </source>
</evidence>
<dbReference type="AlphaFoldDB" id="A0A7W3ZMI5"/>
<feature type="compositionally biased region" description="Basic and acidic residues" evidence="1">
    <location>
        <begin position="461"/>
        <end position="472"/>
    </location>
</feature>
<feature type="region of interest" description="Disordered" evidence="1">
    <location>
        <begin position="354"/>
        <end position="385"/>
    </location>
</feature>
<dbReference type="RefSeq" id="WP_181354117.1">
    <property type="nucleotide sequence ID" value="NZ_JABJWZ010000068.1"/>
</dbReference>
<comment type="caution">
    <text evidence="2">The sequence shown here is derived from an EMBL/GenBank/DDBJ whole genome shotgun (WGS) entry which is preliminary data.</text>
</comment>
<feature type="compositionally biased region" description="Gly residues" evidence="1">
    <location>
        <begin position="416"/>
        <end position="429"/>
    </location>
</feature>
<feature type="compositionally biased region" description="Gly residues" evidence="1">
    <location>
        <begin position="437"/>
        <end position="457"/>
    </location>
</feature>
<evidence type="ECO:0000256" key="1">
    <source>
        <dbReference type="SAM" id="MobiDB-lite"/>
    </source>
</evidence>
<name>A0A7W3ZMI5_9ACTN</name>
<dbReference type="InterPro" id="IPR038332">
    <property type="entry name" value="PPE_sf"/>
</dbReference>
<dbReference type="Gene3D" id="1.20.1260.20">
    <property type="entry name" value="PPE superfamily"/>
    <property type="match status" value="1"/>
</dbReference>
<dbReference type="EMBL" id="JABJWZ010000068">
    <property type="protein sequence ID" value="MBB1253753.1"/>
    <property type="molecule type" value="Genomic_DNA"/>
</dbReference>
<organism evidence="2 3">
    <name type="scientific">Streptomyces alkaliterrae</name>
    <dbReference type="NCBI Taxonomy" id="2213162"/>
    <lineage>
        <taxon>Bacteria</taxon>
        <taxon>Bacillati</taxon>
        <taxon>Actinomycetota</taxon>
        <taxon>Actinomycetes</taxon>
        <taxon>Kitasatosporales</taxon>
        <taxon>Streptomycetaceae</taxon>
        <taxon>Streptomyces</taxon>
    </lineage>
</organism>
<proteinExistence type="predicted"/>
<gene>
    <name evidence="2" type="ORF">H3146_10285</name>
</gene>
<dbReference type="Proteomes" id="UP000525686">
    <property type="component" value="Unassembled WGS sequence"/>
</dbReference>
<feature type="region of interest" description="Disordered" evidence="1">
    <location>
        <begin position="216"/>
        <end position="280"/>
    </location>
</feature>
<accession>A0A7W3ZMI5</accession>
<evidence type="ECO:0008006" key="4">
    <source>
        <dbReference type="Google" id="ProtNLM"/>
    </source>
</evidence>
<reference evidence="3" key="1">
    <citation type="submission" date="2020-05" db="EMBL/GenBank/DDBJ databases">
        <title>Classification of alakaliphilic streptomycetes isolated from an alkaline soil next to Lonar Crater, India and a proposal for the recognition of Streptomyces alkaliterrae sp. nov.</title>
        <authorList>
            <person name="Golinska P."/>
        </authorList>
    </citation>
    <scope>NUCLEOTIDE SEQUENCE [LARGE SCALE GENOMIC DNA]</scope>
    <source>
        <strain evidence="3">OF3</strain>
    </source>
</reference>
<sequence>MADAECRKQFTGIRLNQVKAMIEGADPAHVKSVGENWVKLRKELVGDDWEGGIKKKFDDAVRKVLQSWHGDSAEKFAKRAQQISKDMGNLATHPQYVGTLLEQVSERLQAVKASVAAVKEPSSWERAKDRGGDLLSSDGGRLGMLAGAPGVLTAGALGAGRNDSQLNADLANPMMSIYDAVNRNRGSLSIDRERELEAAHHVEQLAMVYKSAKDQLDADHPTREGPQIPPRVPGGPGGSGPSLPPVAPFGPPPASPTPGPGMDMPNGGGPGYTTPTPATSPRPDGLNGIGGPDTNQVGTGLNGVSGGTGGVGAVGTGANGLGSGAGVGGVGGGLGAGAGGVGGVSGAGGGGVPGGVPGMPGGTAGGARGGSAGARGSGRMGGMPGMGGAGAGGAGGAKGAGGKGSLAKRRGGIAGAAGRAGAGAQGGSGLHRSRGGTQAGKGGGRGAGMMGAPGARGAGANDDKNRKDRPDYLVEDEETWTPKRNVAPRVIE</sequence>
<protein>
    <recommendedName>
        <fullName evidence="4">WXG100 family type VII secretion target</fullName>
    </recommendedName>
</protein>
<feature type="region of interest" description="Disordered" evidence="1">
    <location>
        <begin position="416"/>
        <end position="492"/>
    </location>
</feature>
<feature type="compositionally biased region" description="Pro residues" evidence="1">
    <location>
        <begin position="242"/>
        <end position="259"/>
    </location>
</feature>
<evidence type="ECO:0000313" key="3">
    <source>
        <dbReference type="Proteomes" id="UP000525686"/>
    </source>
</evidence>